<organism evidence="1 2">
    <name type="scientific">Panagrolaimus sp. ES5</name>
    <dbReference type="NCBI Taxonomy" id="591445"/>
    <lineage>
        <taxon>Eukaryota</taxon>
        <taxon>Metazoa</taxon>
        <taxon>Ecdysozoa</taxon>
        <taxon>Nematoda</taxon>
        <taxon>Chromadorea</taxon>
        <taxon>Rhabditida</taxon>
        <taxon>Tylenchina</taxon>
        <taxon>Panagrolaimomorpha</taxon>
        <taxon>Panagrolaimoidea</taxon>
        <taxon>Panagrolaimidae</taxon>
        <taxon>Panagrolaimus</taxon>
    </lineage>
</organism>
<name>A0AC34GP21_9BILA</name>
<accession>A0AC34GP21</accession>
<protein>
    <submittedName>
        <fullName evidence="2">t-SNARE coiled-coil homology domain-containing protein</fullName>
    </submittedName>
</protein>
<reference evidence="2" key="1">
    <citation type="submission" date="2022-11" db="UniProtKB">
        <authorList>
            <consortium name="WormBaseParasite"/>
        </authorList>
    </citation>
    <scope>IDENTIFICATION</scope>
</reference>
<dbReference type="Proteomes" id="UP000887579">
    <property type="component" value="Unplaced"/>
</dbReference>
<dbReference type="WBParaSite" id="ES5_v2.g5703.t1">
    <property type="protein sequence ID" value="ES5_v2.g5703.t1"/>
    <property type="gene ID" value="ES5_v2.g5703"/>
</dbReference>
<proteinExistence type="predicted"/>
<evidence type="ECO:0000313" key="2">
    <source>
        <dbReference type="WBParaSite" id="ES5_v2.g5703.t1"/>
    </source>
</evidence>
<evidence type="ECO:0000313" key="1">
    <source>
        <dbReference type="Proteomes" id="UP000887579"/>
    </source>
</evidence>
<sequence>MTDTIIALLGQFEQQYSVSTAEITAKIGQLSTVPPPDRSDAIKDIRRMLNDVNDLLEQMDLSVRELESGSADRSKYELRVKSYGNDKKALDAELDKAVARLRANSERSELFGDEDATLQEDQLIANTERLERSSRKVRDAYRTAVETERIASDVLDDLGRQRETIGRARERLREGDADITRSNQLATNMLHRVIQNRLILLIVFVVLMIFLIVFIYSSV</sequence>